<keyword evidence="2" id="KW-1185">Reference proteome</keyword>
<dbReference type="AlphaFoldDB" id="K6YHC0"/>
<proteinExistence type="predicted"/>
<evidence type="ECO:0000313" key="1">
    <source>
        <dbReference type="EMBL" id="GAC32134.1"/>
    </source>
</evidence>
<organism evidence="1 2">
    <name type="scientific">Paraglaciecola polaris LMG 21857</name>
    <dbReference type="NCBI Taxonomy" id="1129793"/>
    <lineage>
        <taxon>Bacteria</taxon>
        <taxon>Pseudomonadati</taxon>
        <taxon>Pseudomonadota</taxon>
        <taxon>Gammaproteobacteria</taxon>
        <taxon>Alteromonadales</taxon>
        <taxon>Alteromonadaceae</taxon>
        <taxon>Paraglaciecola</taxon>
    </lineage>
</organism>
<dbReference type="Proteomes" id="UP000006322">
    <property type="component" value="Unassembled WGS sequence"/>
</dbReference>
<accession>K6YHC0</accession>
<evidence type="ECO:0000313" key="2">
    <source>
        <dbReference type="Proteomes" id="UP000006322"/>
    </source>
</evidence>
<name>K6YHC0_9ALTE</name>
<dbReference type="EMBL" id="BAER01000028">
    <property type="protein sequence ID" value="GAC32134.1"/>
    <property type="molecule type" value="Genomic_DNA"/>
</dbReference>
<comment type="caution">
    <text evidence="1">The sequence shown here is derived from an EMBL/GenBank/DDBJ whole genome shotgun (WGS) entry which is preliminary data.</text>
</comment>
<dbReference type="STRING" id="1129793.GPLA_1219"/>
<sequence>MYLGHQKVQQAKRNQLVNQQLMLATSGRMVWAMILVRNIGVT</sequence>
<reference evidence="2" key="1">
    <citation type="journal article" date="2014" name="Environ. Microbiol.">
        <title>Comparative genomics of the marine bacterial genus Glaciecola reveals the high degree of genomic diversity and genomic characteristic for cold adaptation.</title>
        <authorList>
            <person name="Qin Q.L."/>
            <person name="Xie B.B."/>
            <person name="Yu Y."/>
            <person name="Shu Y.L."/>
            <person name="Rong J.C."/>
            <person name="Zhang Y.J."/>
            <person name="Zhao D.L."/>
            <person name="Chen X.L."/>
            <person name="Zhang X.Y."/>
            <person name="Chen B."/>
            <person name="Zhou B.C."/>
            <person name="Zhang Y.Z."/>
        </authorList>
    </citation>
    <scope>NUCLEOTIDE SEQUENCE [LARGE SCALE GENOMIC DNA]</scope>
    <source>
        <strain evidence="2">LMG 21857</strain>
    </source>
</reference>
<gene>
    <name evidence="1" type="ORF">GPLA_1219</name>
</gene>
<protein>
    <submittedName>
        <fullName evidence="1">Uncharacterized protein</fullName>
    </submittedName>
</protein>